<dbReference type="InterPro" id="IPR016181">
    <property type="entry name" value="Acyl_CoA_acyltransferase"/>
</dbReference>
<reference evidence="2" key="1">
    <citation type="submission" date="2020-10" db="EMBL/GenBank/DDBJ databases">
        <authorList>
            <person name="Gilroy R."/>
        </authorList>
    </citation>
    <scope>NUCLEOTIDE SEQUENCE</scope>
    <source>
        <strain evidence="2">CHK189-12415</strain>
    </source>
</reference>
<dbReference type="PROSITE" id="PS51186">
    <property type="entry name" value="GNAT"/>
    <property type="match status" value="1"/>
</dbReference>
<dbReference type="InterPro" id="IPR000182">
    <property type="entry name" value="GNAT_dom"/>
</dbReference>
<sequence length="172" mass="19449">MEHLVLVRPSDEYAGEVMDFRAEMLQNGDSFDGCAGLEDVKSYAEWADFEPRLKARYGDGYVPSEAYLAVRPSDRRLIGILDFRLRLSPYLLQYGGNIGYSVRPSERRKGYGAEMLRLALPICRARGEKKILIVCDRENEASRRVIRKNGGVLENTAAGPDGGLIERYWITL</sequence>
<name>A0A9D1DWH3_9FIRM</name>
<dbReference type="Proteomes" id="UP000824241">
    <property type="component" value="Unassembled WGS sequence"/>
</dbReference>
<reference evidence="2" key="2">
    <citation type="journal article" date="2021" name="PeerJ">
        <title>Extensive microbial diversity within the chicken gut microbiome revealed by metagenomics and culture.</title>
        <authorList>
            <person name="Gilroy R."/>
            <person name="Ravi A."/>
            <person name="Getino M."/>
            <person name="Pursley I."/>
            <person name="Horton D.L."/>
            <person name="Alikhan N.F."/>
            <person name="Baker D."/>
            <person name="Gharbi K."/>
            <person name="Hall N."/>
            <person name="Watson M."/>
            <person name="Adriaenssens E.M."/>
            <person name="Foster-Nyarko E."/>
            <person name="Jarju S."/>
            <person name="Secka A."/>
            <person name="Antonio M."/>
            <person name="Oren A."/>
            <person name="Chaudhuri R.R."/>
            <person name="La Ragione R."/>
            <person name="Hildebrand F."/>
            <person name="Pallen M.J."/>
        </authorList>
    </citation>
    <scope>NUCLEOTIDE SEQUENCE</scope>
    <source>
        <strain evidence="2">CHK189-12415</strain>
    </source>
</reference>
<dbReference type="PANTHER" id="PTHR39173:SF1">
    <property type="entry name" value="ACETYLTRANSFERASE"/>
    <property type="match status" value="1"/>
</dbReference>
<protein>
    <submittedName>
        <fullName evidence="2">GNAT family N-acetyltransferase</fullName>
    </submittedName>
</protein>
<accession>A0A9D1DWH3</accession>
<dbReference type="Pfam" id="PF13302">
    <property type="entry name" value="Acetyltransf_3"/>
    <property type="match status" value="1"/>
</dbReference>
<feature type="domain" description="N-acetyltransferase" evidence="1">
    <location>
        <begin position="5"/>
        <end position="171"/>
    </location>
</feature>
<dbReference type="PANTHER" id="PTHR39173">
    <property type="entry name" value="ACETYLTRANSFERASE"/>
    <property type="match status" value="1"/>
</dbReference>
<evidence type="ECO:0000259" key="1">
    <source>
        <dbReference type="PROSITE" id="PS51186"/>
    </source>
</evidence>
<dbReference type="SUPFAM" id="SSF55729">
    <property type="entry name" value="Acyl-CoA N-acyltransferases (Nat)"/>
    <property type="match status" value="1"/>
</dbReference>
<organism evidence="2 3">
    <name type="scientific">Candidatus Faecivivens stercoravium</name>
    <dbReference type="NCBI Taxonomy" id="2840803"/>
    <lineage>
        <taxon>Bacteria</taxon>
        <taxon>Bacillati</taxon>
        <taxon>Bacillota</taxon>
        <taxon>Clostridia</taxon>
        <taxon>Eubacteriales</taxon>
        <taxon>Oscillospiraceae</taxon>
        <taxon>Oscillospiraceae incertae sedis</taxon>
        <taxon>Candidatus Faecivivens</taxon>
    </lineage>
</organism>
<dbReference type="Gene3D" id="3.40.630.30">
    <property type="match status" value="1"/>
</dbReference>
<dbReference type="GO" id="GO:0016747">
    <property type="term" value="F:acyltransferase activity, transferring groups other than amino-acyl groups"/>
    <property type="evidence" value="ECO:0007669"/>
    <property type="project" value="InterPro"/>
</dbReference>
<proteinExistence type="predicted"/>
<dbReference type="AlphaFoldDB" id="A0A9D1DWH3"/>
<evidence type="ECO:0000313" key="3">
    <source>
        <dbReference type="Proteomes" id="UP000824241"/>
    </source>
</evidence>
<dbReference type="CDD" id="cd04301">
    <property type="entry name" value="NAT_SF"/>
    <property type="match status" value="1"/>
</dbReference>
<comment type="caution">
    <text evidence="2">The sequence shown here is derived from an EMBL/GenBank/DDBJ whole genome shotgun (WGS) entry which is preliminary data.</text>
</comment>
<gene>
    <name evidence="2" type="ORF">IAB37_01660</name>
</gene>
<evidence type="ECO:0000313" key="2">
    <source>
        <dbReference type="EMBL" id="HIR60268.1"/>
    </source>
</evidence>
<dbReference type="EMBL" id="DVHA01000051">
    <property type="protein sequence ID" value="HIR60268.1"/>
    <property type="molecule type" value="Genomic_DNA"/>
</dbReference>